<comment type="caution">
    <text evidence="2">The sequence shown here is derived from an EMBL/GenBank/DDBJ whole genome shotgun (WGS) entry which is preliminary data.</text>
</comment>
<proteinExistence type="predicted"/>
<evidence type="ECO:0000256" key="1">
    <source>
        <dbReference type="SAM" id="MobiDB-lite"/>
    </source>
</evidence>
<feature type="region of interest" description="Disordered" evidence="1">
    <location>
        <begin position="73"/>
        <end position="101"/>
    </location>
</feature>
<dbReference type="AlphaFoldDB" id="A0A0B2WM05"/>
<dbReference type="Proteomes" id="UP000030816">
    <property type="component" value="Unassembled WGS sequence"/>
</dbReference>
<keyword evidence="3" id="KW-1185">Reference proteome</keyword>
<dbReference type="RefSeq" id="XP_040675588.1">
    <property type="nucleotide sequence ID" value="XM_040826375.1"/>
</dbReference>
<dbReference type="HOGENOM" id="CLU_2292313_0_0_1"/>
<evidence type="ECO:0000313" key="2">
    <source>
        <dbReference type="EMBL" id="KHN94522.1"/>
    </source>
</evidence>
<name>A0A0B2WM05_METAS</name>
<organism evidence="2 3">
    <name type="scientific">Metarhizium album (strain ARSEF 1941)</name>
    <dbReference type="NCBI Taxonomy" id="1081103"/>
    <lineage>
        <taxon>Eukaryota</taxon>
        <taxon>Fungi</taxon>
        <taxon>Dikarya</taxon>
        <taxon>Ascomycota</taxon>
        <taxon>Pezizomycotina</taxon>
        <taxon>Sordariomycetes</taxon>
        <taxon>Hypocreomycetidae</taxon>
        <taxon>Hypocreales</taxon>
        <taxon>Clavicipitaceae</taxon>
        <taxon>Metarhizium</taxon>
    </lineage>
</organism>
<reference evidence="2 3" key="1">
    <citation type="journal article" date="2014" name="Proc. Natl. Acad. Sci. U.S.A.">
        <title>Trajectory and genomic determinants of fungal-pathogen speciation and host adaptation.</title>
        <authorList>
            <person name="Hu X."/>
            <person name="Xiao G."/>
            <person name="Zheng P."/>
            <person name="Shang Y."/>
            <person name="Su Y."/>
            <person name="Zhang X."/>
            <person name="Liu X."/>
            <person name="Zhan S."/>
            <person name="St Leger R.J."/>
            <person name="Wang C."/>
        </authorList>
    </citation>
    <scope>NUCLEOTIDE SEQUENCE [LARGE SCALE GENOMIC DNA]</scope>
    <source>
        <strain evidence="2 3">ARSEF 1941</strain>
    </source>
</reference>
<dbReference type="GeneID" id="63742032"/>
<evidence type="ECO:0000313" key="3">
    <source>
        <dbReference type="Proteomes" id="UP000030816"/>
    </source>
</evidence>
<feature type="compositionally biased region" description="Low complexity" evidence="1">
    <location>
        <begin position="82"/>
        <end position="91"/>
    </location>
</feature>
<feature type="region of interest" description="Disordered" evidence="1">
    <location>
        <begin position="1"/>
        <end position="30"/>
    </location>
</feature>
<feature type="compositionally biased region" description="Polar residues" evidence="1">
    <location>
        <begin position="1"/>
        <end position="11"/>
    </location>
</feature>
<gene>
    <name evidence="2" type="ORF">MAM_07577</name>
</gene>
<protein>
    <submittedName>
        <fullName evidence="2">Uncharacterized protein</fullName>
    </submittedName>
</protein>
<sequence length="101" mass="10919">MSKPLVQTMNVDKNKNVPSRRCNGQPQPRASHPACWRFCPGTQDASQCPLSLCPSDVRVTTDHDHGCFQPWADPIVGGRGGSSSTSSSSTSAKDGKPMYRE</sequence>
<accession>A0A0B2WM05</accession>
<dbReference type="EMBL" id="AZHE01000033">
    <property type="protein sequence ID" value="KHN94522.1"/>
    <property type="molecule type" value="Genomic_DNA"/>
</dbReference>